<dbReference type="InterPro" id="IPR035892">
    <property type="entry name" value="C2_domain_sf"/>
</dbReference>
<feature type="domain" description="C2" evidence="2">
    <location>
        <begin position="1"/>
        <end position="111"/>
    </location>
</feature>
<dbReference type="SMART" id="SM00239">
    <property type="entry name" value="C2"/>
    <property type="match status" value="1"/>
</dbReference>
<dbReference type="EMBL" id="JRKL02000049">
    <property type="protein sequence ID" value="KAF3975917.1"/>
    <property type="molecule type" value="Genomic_DNA"/>
</dbReference>
<feature type="compositionally biased region" description="Low complexity" evidence="1">
    <location>
        <begin position="184"/>
        <end position="197"/>
    </location>
</feature>
<feature type="compositionally biased region" description="Pro residues" evidence="1">
    <location>
        <begin position="163"/>
        <end position="173"/>
    </location>
</feature>
<dbReference type="InterPro" id="IPR000008">
    <property type="entry name" value="C2_dom"/>
</dbReference>
<dbReference type="Proteomes" id="UP000737018">
    <property type="component" value="Unassembled WGS sequence"/>
</dbReference>
<dbReference type="PROSITE" id="PS50004">
    <property type="entry name" value="C2"/>
    <property type="match status" value="1"/>
</dbReference>
<name>A0A8J4S105_9ROSI</name>
<gene>
    <name evidence="3" type="ORF">CMV_000853</name>
</gene>
<reference evidence="3" key="1">
    <citation type="submission" date="2020-03" db="EMBL/GenBank/DDBJ databases">
        <title>Castanea mollissima Vanexum genome sequencing.</title>
        <authorList>
            <person name="Staton M."/>
        </authorList>
    </citation>
    <scope>NUCLEOTIDE SEQUENCE</scope>
    <source>
        <tissue evidence="3">Leaf</tissue>
    </source>
</reference>
<evidence type="ECO:0000259" key="2">
    <source>
        <dbReference type="PROSITE" id="PS50004"/>
    </source>
</evidence>
<feature type="compositionally biased region" description="Low complexity" evidence="1">
    <location>
        <begin position="222"/>
        <end position="231"/>
    </location>
</feature>
<evidence type="ECO:0000313" key="4">
    <source>
        <dbReference type="Proteomes" id="UP000737018"/>
    </source>
</evidence>
<dbReference type="Pfam" id="PF00168">
    <property type="entry name" value="C2"/>
    <property type="match status" value="1"/>
</dbReference>
<dbReference type="PANTHER" id="PTHR31425">
    <property type="entry name" value="PHOSPHORIBOSYLANTHRANILATE TRANSFERASE ISOFORM 1"/>
    <property type="match status" value="1"/>
</dbReference>
<dbReference type="SUPFAM" id="SSF49562">
    <property type="entry name" value="C2 domain (Calcium/lipid-binding domain, CaLB)"/>
    <property type="match status" value="1"/>
</dbReference>
<organism evidence="3 4">
    <name type="scientific">Castanea mollissima</name>
    <name type="common">Chinese chestnut</name>
    <dbReference type="NCBI Taxonomy" id="60419"/>
    <lineage>
        <taxon>Eukaryota</taxon>
        <taxon>Viridiplantae</taxon>
        <taxon>Streptophyta</taxon>
        <taxon>Embryophyta</taxon>
        <taxon>Tracheophyta</taxon>
        <taxon>Spermatophyta</taxon>
        <taxon>Magnoliopsida</taxon>
        <taxon>eudicotyledons</taxon>
        <taxon>Gunneridae</taxon>
        <taxon>Pentapetalae</taxon>
        <taxon>rosids</taxon>
        <taxon>fabids</taxon>
        <taxon>Fagales</taxon>
        <taxon>Fagaceae</taxon>
        <taxon>Castanea</taxon>
    </lineage>
</organism>
<accession>A0A8J4S105</accession>
<keyword evidence="4" id="KW-1185">Reference proteome</keyword>
<protein>
    <recommendedName>
        <fullName evidence="2">C2 domain-containing protein</fullName>
    </recommendedName>
</protein>
<dbReference type="AlphaFoldDB" id="A0A8J4S105"/>
<feature type="region of interest" description="Disordered" evidence="1">
    <location>
        <begin position="140"/>
        <end position="254"/>
    </location>
</feature>
<dbReference type="InterPro" id="IPR047259">
    <property type="entry name" value="QUIRKY-like"/>
</dbReference>
<proteinExistence type="predicted"/>
<dbReference type="PANTHER" id="PTHR31425:SF35">
    <property type="entry name" value="MULTIPLE C2 DOMAIN AND TRANSMEMBRANE REGION PROTEIN 16"/>
    <property type="match status" value="1"/>
</dbReference>
<dbReference type="OrthoDB" id="67700at2759"/>
<comment type="caution">
    <text evidence="3">The sequence shown here is derived from an EMBL/GenBank/DDBJ whole genome shotgun (WGS) entry which is preliminary data.</text>
</comment>
<evidence type="ECO:0000313" key="3">
    <source>
        <dbReference type="EMBL" id="KAF3975917.1"/>
    </source>
</evidence>
<sequence>MVQKLIVEVVDARNLMPKDGHGTSSPYVQVDYYGQRKRTKTAICELNPTWNEVLEFNVAKPSDAQVLGDMLEVIIYHDKNHGPTTSNNFLGWIRLNSTQLFVKKGEEALIYFPLQKKSLFSWIQGDIGLKIYYVDHDENEVVPPPPPPEPEKKQEEPPAVAAAPPPEPAPAPPAADGEKPNEEPPAAAAAATAEAAAAPPPENAEVEAEKPTESSQPPPQPTVEESTPPEVDSSTVGGVEEPTPPRNGTLPSHL</sequence>
<evidence type="ECO:0000256" key="1">
    <source>
        <dbReference type="SAM" id="MobiDB-lite"/>
    </source>
</evidence>
<dbReference type="Gene3D" id="2.60.40.150">
    <property type="entry name" value="C2 domain"/>
    <property type="match status" value="1"/>
</dbReference>